<dbReference type="GO" id="GO:0003849">
    <property type="term" value="F:3-deoxy-7-phosphoheptulonate synthase activity"/>
    <property type="evidence" value="ECO:0007669"/>
    <property type="project" value="UniProtKB-EC"/>
</dbReference>
<name>A0A6J7SD36_9ZZZZ</name>
<dbReference type="InterPro" id="IPR002480">
    <property type="entry name" value="DAHP_synth_2"/>
</dbReference>
<comment type="similarity">
    <text evidence="1">Belongs to the class-II DAHP synthase family.</text>
</comment>
<dbReference type="SUPFAM" id="SSF51569">
    <property type="entry name" value="Aldolase"/>
    <property type="match status" value="1"/>
</dbReference>
<proteinExistence type="inferred from homology"/>
<feature type="compositionally biased region" description="Low complexity" evidence="4">
    <location>
        <begin position="12"/>
        <end position="24"/>
    </location>
</feature>
<evidence type="ECO:0000256" key="1">
    <source>
        <dbReference type="ARBA" id="ARBA00008911"/>
    </source>
</evidence>
<dbReference type="EC" id="2.5.1.54" evidence="2"/>
<keyword evidence="3" id="KW-0808">Transferase</keyword>
<evidence type="ECO:0000256" key="2">
    <source>
        <dbReference type="ARBA" id="ARBA00012694"/>
    </source>
</evidence>
<dbReference type="Pfam" id="PF01474">
    <property type="entry name" value="DAHP_synth_2"/>
    <property type="match status" value="1"/>
</dbReference>
<dbReference type="PANTHER" id="PTHR21337:SF0">
    <property type="entry name" value="PHOSPHO-2-DEHYDRO-3-DEOXYHEPTONATE ALDOLASE"/>
    <property type="match status" value="1"/>
</dbReference>
<dbReference type="InterPro" id="IPR013785">
    <property type="entry name" value="Aldolase_TIM"/>
</dbReference>
<reference evidence="6" key="1">
    <citation type="submission" date="2020-05" db="EMBL/GenBank/DDBJ databases">
        <authorList>
            <person name="Chiriac C."/>
            <person name="Salcher M."/>
            <person name="Ghai R."/>
            <person name="Kavagutti S V."/>
        </authorList>
    </citation>
    <scope>NUCLEOTIDE SEQUENCE</scope>
</reference>
<dbReference type="GO" id="GO:0009073">
    <property type="term" value="P:aromatic amino acid family biosynthetic process"/>
    <property type="evidence" value="ECO:0007669"/>
    <property type="project" value="InterPro"/>
</dbReference>
<sequence length="468" mass="51260">MTSTASSDNSRSEISGEGSSSGASWTPDSWRTKTALQQPNWPDANEYESVLKQLRGFPPLVFAGESRRLTAELGRVSEGRAFLLQAGDCAESFESFSADSIRERLKVILQMAVVLTYSAGVPVVKLGRIAGQFAKPRSADTETIDGVELPSFRGHLINDVAFTAKARIPVPARMIEAYHQSASTLNLLRAFTTGGFADLSRVHQWNQEFVSASPQGQRYEHLAEEIERALRFMDACGLDHETVPALHQTEVWTSHEALVLGYEEALTRKDSLTGDYYDCSAHMVWIGERTRDLEGAHVEFFRGIRNPIGCKVGPTASAEQVLDLCEALNPERIPGRLTLITRMGAENVTDSLRPLLRSVADAGHPVVWACDPMHGNTFTAPSGQKTRHFDSILAEISGFFEAHRAEGTWPGGVHVELTGDDVTECLGGAEDLLDGDLGLRYETMCDPRLNGRQSLDLAFGVAELLRKG</sequence>
<dbReference type="EMBL" id="CAFBOG010000143">
    <property type="protein sequence ID" value="CAB4987461.1"/>
    <property type="molecule type" value="Genomic_DNA"/>
</dbReference>
<accession>A0A6J7SD36</accession>
<dbReference type="PANTHER" id="PTHR21337">
    <property type="entry name" value="PHOSPHO-2-DEHYDRO-3-DEOXYHEPTONATE ALDOLASE 1, 2"/>
    <property type="match status" value="1"/>
</dbReference>
<feature type="region of interest" description="Disordered" evidence="4">
    <location>
        <begin position="1"/>
        <end position="33"/>
    </location>
</feature>
<dbReference type="NCBIfam" id="TIGR01358">
    <property type="entry name" value="DAHP_synth_II"/>
    <property type="match status" value="1"/>
</dbReference>
<dbReference type="EMBL" id="CAFBPW010000238">
    <property type="protein sequence ID" value="CAB5039165.1"/>
    <property type="molecule type" value="Genomic_DNA"/>
</dbReference>
<evidence type="ECO:0000313" key="5">
    <source>
        <dbReference type="EMBL" id="CAB4987461.1"/>
    </source>
</evidence>
<evidence type="ECO:0000313" key="6">
    <source>
        <dbReference type="EMBL" id="CAB5039165.1"/>
    </source>
</evidence>
<organism evidence="6">
    <name type="scientific">freshwater metagenome</name>
    <dbReference type="NCBI Taxonomy" id="449393"/>
    <lineage>
        <taxon>unclassified sequences</taxon>
        <taxon>metagenomes</taxon>
        <taxon>ecological metagenomes</taxon>
    </lineage>
</organism>
<evidence type="ECO:0000256" key="4">
    <source>
        <dbReference type="SAM" id="MobiDB-lite"/>
    </source>
</evidence>
<dbReference type="AlphaFoldDB" id="A0A6J7SD36"/>
<protein>
    <recommendedName>
        <fullName evidence="2">3-deoxy-7-phosphoheptulonate synthase</fullName>
        <ecNumber evidence="2">2.5.1.54</ecNumber>
    </recommendedName>
</protein>
<evidence type="ECO:0000256" key="3">
    <source>
        <dbReference type="ARBA" id="ARBA00022679"/>
    </source>
</evidence>
<gene>
    <name evidence="5" type="ORF">UFOPK3914_01407</name>
    <name evidence="6" type="ORF">UFOPK4173_01644</name>
</gene>
<dbReference type="Gene3D" id="3.20.20.70">
    <property type="entry name" value="Aldolase class I"/>
    <property type="match status" value="1"/>
</dbReference>